<keyword evidence="7" id="KW-1185">Reference proteome</keyword>
<comment type="similarity">
    <text evidence="1 3">Belongs to the GcvH family.</text>
</comment>
<name>A0AAU9EFD5_9BACT</name>
<dbReference type="InterPro" id="IPR011053">
    <property type="entry name" value="Single_hybrid_motif"/>
</dbReference>
<evidence type="ECO:0000256" key="2">
    <source>
        <dbReference type="ARBA" id="ARBA00022823"/>
    </source>
</evidence>
<dbReference type="NCBIfam" id="TIGR00527">
    <property type="entry name" value="gcvH"/>
    <property type="match status" value="1"/>
</dbReference>
<feature type="modified residue" description="N6-lipoyllysine" evidence="3 4">
    <location>
        <position position="72"/>
    </location>
</feature>
<comment type="subunit">
    <text evidence="3">The glycine cleavage system is composed of four proteins: P, T, L and H.</text>
</comment>
<sequence>MSTSKSIEEMLFPAELRYSKEHTWVQATGATLKVGISDFAQDQLGEVIYVELPAEGDELDQDAEFGVIESAKSTSDLFMPISGEVVAVNHALEDEPGLVNQSPYQDGWMLEVKPSEPAQLKDILSAEDYLGLIKKEA</sequence>
<dbReference type="PROSITE" id="PS50968">
    <property type="entry name" value="BIOTINYL_LIPOYL"/>
    <property type="match status" value="1"/>
</dbReference>
<dbReference type="GO" id="GO:0009249">
    <property type="term" value="P:protein lipoylation"/>
    <property type="evidence" value="ECO:0007669"/>
    <property type="project" value="TreeGrafter"/>
</dbReference>
<dbReference type="GO" id="GO:0019464">
    <property type="term" value="P:glycine decarboxylation via glycine cleavage system"/>
    <property type="evidence" value="ECO:0007669"/>
    <property type="project" value="UniProtKB-UniRule"/>
</dbReference>
<dbReference type="CDD" id="cd06848">
    <property type="entry name" value="GCS_H"/>
    <property type="match status" value="1"/>
</dbReference>
<evidence type="ECO:0000256" key="4">
    <source>
        <dbReference type="PIRSR" id="PIRSR617453-50"/>
    </source>
</evidence>
<dbReference type="AlphaFoldDB" id="A0AAU9EFD5"/>
<gene>
    <name evidence="3 6" type="primary">gcvH</name>
    <name evidence="6" type="ORF">FAK_17410</name>
</gene>
<comment type="function">
    <text evidence="3">The glycine cleavage system catalyzes the degradation of glycine. The H protein shuttles the methylamine group of glycine from the P protein to the T protein.</text>
</comment>
<feature type="domain" description="Lipoyl-binding" evidence="5">
    <location>
        <begin position="31"/>
        <end position="113"/>
    </location>
</feature>
<organism evidence="6 7">
    <name type="scientific">Desulfoferula mesophila</name>
    <dbReference type="NCBI Taxonomy" id="3058419"/>
    <lineage>
        <taxon>Bacteria</taxon>
        <taxon>Pseudomonadati</taxon>
        <taxon>Thermodesulfobacteriota</taxon>
        <taxon>Desulfarculia</taxon>
        <taxon>Desulfarculales</taxon>
        <taxon>Desulfarculaceae</taxon>
        <taxon>Desulfoferula</taxon>
    </lineage>
</organism>
<evidence type="ECO:0000313" key="7">
    <source>
        <dbReference type="Proteomes" id="UP001366166"/>
    </source>
</evidence>
<dbReference type="Gene3D" id="2.40.50.100">
    <property type="match status" value="1"/>
</dbReference>
<dbReference type="HAMAP" id="MF_00272">
    <property type="entry name" value="GcvH"/>
    <property type="match status" value="1"/>
</dbReference>
<dbReference type="PROSITE" id="PS00189">
    <property type="entry name" value="LIPOYL"/>
    <property type="match status" value="1"/>
</dbReference>
<evidence type="ECO:0000259" key="5">
    <source>
        <dbReference type="PROSITE" id="PS50968"/>
    </source>
</evidence>
<dbReference type="InterPro" id="IPR000089">
    <property type="entry name" value="Biotin_lipoyl"/>
</dbReference>
<dbReference type="InterPro" id="IPR017453">
    <property type="entry name" value="GCV_H_sub"/>
</dbReference>
<dbReference type="InterPro" id="IPR033753">
    <property type="entry name" value="GCV_H/Fam206"/>
</dbReference>
<dbReference type="Proteomes" id="UP001366166">
    <property type="component" value="Chromosome"/>
</dbReference>
<comment type="cofactor">
    <cofactor evidence="3">
        <name>(R)-lipoate</name>
        <dbReference type="ChEBI" id="CHEBI:83088"/>
    </cofactor>
    <text evidence="3">Binds 1 lipoyl cofactor covalently.</text>
</comment>
<dbReference type="GO" id="GO:0005737">
    <property type="term" value="C:cytoplasm"/>
    <property type="evidence" value="ECO:0007669"/>
    <property type="project" value="TreeGrafter"/>
</dbReference>
<dbReference type="InterPro" id="IPR002930">
    <property type="entry name" value="GCV_H"/>
</dbReference>
<dbReference type="NCBIfam" id="NF002270">
    <property type="entry name" value="PRK01202.1"/>
    <property type="match status" value="1"/>
</dbReference>
<dbReference type="EMBL" id="AP028679">
    <property type="protein sequence ID" value="BEQ14675.1"/>
    <property type="molecule type" value="Genomic_DNA"/>
</dbReference>
<dbReference type="GO" id="GO:0005960">
    <property type="term" value="C:glycine cleavage complex"/>
    <property type="evidence" value="ECO:0007669"/>
    <property type="project" value="InterPro"/>
</dbReference>
<evidence type="ECO:0000313" key="6">
    <source>
        <dbReference type="EMBL" id="BEQ14675.1"/>
    </source>
</evidence>
<evidence type="ECO:0000256" key="1">
    <source>
        <dbReference type="ARBA" id="ARBA00009249"/>
    </source>
</evidence>
<dbReference type="PANTHER" id="PTHR11715">
    <property type="entry name" value="GLYCINE CLEAVAGE SYSTEM H PROTEIN"/>
    <property type="match status" value="1"/>
</dbReference>
<protein>
    <recommendedName>
        <fullName evidence="3">Glycine cleavage system H protein</fullName>
    </recommendedName>
</protein>
<dbReference type="PANTHER" id="PTHR11715:SF3">
    <property type="entry name" value="GLYCINE CLEAVAGE SYSTEM H PROTEIN-RELATED"/>
    <property type="match status" value="1"/>
</dbReference>
<proteinExistence type="inferred from homology"/>
<dbReference type="Pfam" id="PF01597">
    <property type="entry name" value="GCV_H"/>
    <property type="match status" value="1"/>
</dbReference>
<reference evidence="7" key="1">
    <citation type="journal article" date="2023" name="Arch. Microbiol.">
        <title>Desulfoferula mesophilus gen. nov. sp. nov., a mesophilic sulfate-reducing bacterium isolated from a brackish lake sediment.</title>
        <authorList>
            <person name="Watanabe T."/>
            <person name="Yabe T."/>
            <person name="Tsuji J.M."/>
            <person name="Fukui M."/>
        </authorList>
    </citation>
    <scope>NUCLEOTIDE SEQUENCE [LARGE SCALE GENOMIC DNA]</scope>
    <source>
        <strain evidence="7">12FAK</strain>
    </source>
</reference>
<dbReference type="InterPro" id="IPR003016">
    <property type="entry name" value="2-oxoA_DH_lipoyl-BS"/>
</dbReference>
<dbReference type="SUPFAM" id="SSF51230">
    <property type="entry name" value="Single hybrid motif"/>
    <property type="match status" value="1"/>
</dbReference>
<dbReference type="KEGG" id="dmp:FAK_17410"/>
<accession>A0AAU9EFD5</accession>
<evidence type="ECO:0000256" key="3">
    <source>
        <dbReference type="HAMAP-Rule" id="MF_00272"/>
    </source>
</evidence>
<dbReference type="RefSeq" id="WP_338606378.1">
    <property type="nucleotide sequence ID" value="NZ_AP028679.1"/>
</dbReference>
<keyword evidence="2 3" id="KW-0450">Lipoyl</keyword>